<name>A0A142EM88_9BACT</name>
<dbReference type="OrthoDB" id="9804872at2"/>
<dbReference type="SUPFAM" id="SSF54001">
    <property type="entry name" value="Cysteine proteinases"/>
    <property type="match status" value="1"/>
</dbReference>
<sequence>MLIQVWHHTQYLYESPVSLGIHRLYLYPQHRPYFRIEHQKFEILPHPVGQNFRQDLAGNWYNQSWFTGETESMELTSEWIFKLSKFNPFDFILDKSFEERGWNDPYFQFTYQEQTAFLIPFLQSSPSDQFRDFLQEIKKGSSGLIDFLVNLNQEIHGNWTHQIREESDLWTPIETFTKEQGACRDLAFMQMQMLREIGLAARFVSGYAFNPELEGGHELHAWIEVFLPGAGWVGLDPSLGLFTDHHHIPLACHPDPGRTLPVQGTFAGSSISHLHARVDIRLLNKGR</sequence>
<accession>A0A142EM88</accession>
<reference evidence="3" key="1">
    <citation type="submission" date="2015-09" db="EMBL/GenBank/DDBJ databases">
        <title>Complete sequence of Algoriphagus sp. M8-2.</title>
        <authorList>
            <person name="Shintani M."/>
        </authorList>
    </citation>
    <scope>NUCLEOTIDE SEQUENCE [LARGE SCALE GENOMIC DNA]</scope>
    <source>
        <strain evidence="3">M8-2</strain>
    </source>
</reference>
<evidence type="ECO:0000313" key="3">
    <source>
        <dbReference type="Proteomes" id="UP000073816"/>
    </source>
</evidence>
<organism evidence="2 3">
    <name type="scientific">Algoriphagus sanaruensis</name>
    <dbReference type="NCBI Taxonomy" id="1727163"/>
    <lineage>
        <taxon>Bacteria</taxon>
        <taxon>Pseudomonadati</taxon>
        <taxon>Bacteroidota</taxon>
        <taxon>Cytophagia</taxon>
        <taxon>Cytophagales</taxon>
        <taxon>Cyclobacteriaceae</taxon>
        <taxon>Algoriphagus</taxon>
    </lineage>
</organism>
<dbReference type="PANTHER" id="PTHR33490">
    <property type="entry name" value="BLR5614 PROTEIN-RELATED"/>
    <property type="match status" value="1"/>
</dbReference>
<feature type="domain" description="Transglutaminase-like" evidence="1">
    <location>
        <begin position="175"/>
        <end position="239"/>
    </location>
</feature>
<evidence type="ECO:0000259" key="1">
    <source>
        <dbReference type="SMART" id="SM00460"/>
    </source>
</evidence>
<protein>
    <recommendedName>
        <fullName evidence="1">Transglutaminase-like domain-containing protein</fullName>
    </recommendedName>
</protein>
<dbReference type="Proteomes" id="UP000073816">
    <property type="component" value="Chromosome"/>
</dbReference>
<proteinExistence type="predicted"/>
<dbReference type="AlphaFoldDB" id="A0A142EM88"/>
<dbReference type="InterPro" id="IPR038765">
    <property type="entry name" value="Papain-like_cys_pep_sf"/>
</dbReference>
<dbReference type="InterPro" id="IPR002931">
    <property type="entry name" value="Transglutaminase-like"/>
</dbReference>
<dbReference type="Pfam" id="PF08379">
    <property type="entry name" value="Bact_transglu_N"/>
    <property type="match status" value="1"/>
</dbReference>
<dbReference type="PANTHER" id="PTHR33490:SF1">
    <property type="entry name" value="SLL1233 PROTEIN"/>
    <property type="match status" value="1"/>
</dbReference>
<dbReference type="SMART" id="SM00460">
    <property type="entry name" value="TGc"/>
    <property type="match status" value="1"/>
</dbReference>
<dbReference type="RefSeq" id="WP_067545419.1">
    <property type="nucleotide sequence ID" value="NZ_CP012836.1"/>
</dbReference>
<keyword evidence="3" id="KW-1185">Reference proteome</keyword>
<reference evidence="2 3" key="2">
    <citation type="journal article" date="2016" name="Genome Announc.">
        <title>Complete Genome Sequence of Algoriphagus sp. Strain M8-2, Isolated from a Brackish Lake.</title>
        <authorList>
            <person name="Muraguchi Y."/>
            <person name="Kushimoto K."/>
            <person name="Ohtsubo Y."/>
            <person name="Suzuki T."/>
            <person name="Dohra H."/>
            <person name="Kimbara K."/>
            <person name="Shintani M."/>
        </authorList>
    </citation>
    <scope>NUCLEOTIDE SEQUENCE [LARGE SCALE GENOMIC DNA]</scope>
    <source>
        <strain evidence="2 3">M8-2</strain>
    </source>
</reference>
<dbReference type="Pfam" id="PF01841">
    <property type="entry name" value="Transglut_core"/>
    <property type="match status" value="1"/>
</dbReference>
<dbReference type="STRING" id="1727163.AO498_07430"/>
<evidence type="ECO:0000313" key="2">
    <source>
        <dbReference type="EMBL" id="AMQ56243.1"/>
    </source>
</evidence>
<dbReference type="Gene3D" id="3.10.620.30">
    <property type="match status" value="1"/>
</dbReference>
<gene>
    <name evidence="2" type="ORF">AO498_07430</name>
</gene>
<dbReference type="KEGG" id="alm:AO498_07430"/>
<dbReference type="PATRIC" id="fig|1727163.4.peg.1543"/>
<dbReference type="EMBL" id="CP012836">
    <property type="protein sequence ID" value="AMQ56243.1"/>
    <property type="molecule type" value="Genomic_DNA"/>
</dbReference>
<dbReference type="InterPro" id="IPR013589">
    <property type="entry name" value="Bac_transglu_N"/>
</dbReference>